<gene>
    <name evidence="8" type="primary">tmem184c_0</name>
    <name evidence="7" type="ORF">CM83_13976</name>
    <name evidence="8" type="ORF">g.63628</name>
</gene>
<dbReference type="Pfam" id="PF03619">
    <property type="entry name" value="Solute_trans_a"/>
    <property type="match status" value="1"/>
</dbReference>
<feature type="transmembrane region" description="Helical" evidence="6">
    <location>
        <begin position="203"/>
        <end position="225"/>
    </location>
</feature>
<reference evidence="8" key="3">
    <citation type="journal article" date="2016" name="Gigascience">
        <title>De novo construction of an expanded transcriptome assembly for the western tarnished plant bug, Lygus hesperus.</title>
        <authorList>
            <person name="Tassone E.E."/>
            <person name="Geib S.M."/>
            <person name="Hall B."/>
            <person name="Fabrick J.A."/>
            <person name="Brent C.S."/>
            <person name="Hull J.J."/>
        </authorList>
    </citation>
    <scope>NUCLEOTIDE SEQUENCE</scope>
</reference>
<feature type="transmembrane region" description="Helical" evidence="6">
    <location>
        <begin position="44"/>
        <end position="68"/>
    </location>
</feature>
<feature type="transmembrane region" description="Helical" evidence="6">
    <location>
        <begin position="169"/>
        <end position="191"/>
    </location>
</feature>
<proteinExistence type="predicted"/>
<feature type="region of interest" description="Disordered" evidence="5">
    <location>
        <begin position="359"/>
        <end position="387"/>
    </location>
</feature>
<dbReference type="SMART" id="SM01417">
    <property type="entry name" value="Solute_trans_a"/>
    <property type="match status" value="1"/>
</dbReference>
<evidence type="ECO:0000256" key="5">
    <source>
        <dbReference type="SAM" id="MobiDB-lite"/>
    </source>
</evidence>
<evidence type="ECO:0000256" key="1">
    <source>
        <dbReference type="ARBA" id="ARBA00004141"/>
    </source>
</evidence>
<dbReference type="AlphaFoldDB" id="A0A0A9VVG3"/>
<accession>A0A0A9VVG3</accession>
<evidence type="ECO:0000256" key="6">
    <source>
        <dbReference type="SAM" id="Phobius"/>
    </source>
</evidence>
<dbReference type="EMBL" id="GBHO01043940">
    <property type="protein sequence ID" value="JAF99663.1"/>
    <property type="molecule type" value="Transcribed_RNA"/>
</dbReference>
<protein>
    <submittedName>
        <fullName evidence="8">Transmembrane protein 184C</fullName>
    </submittedName>
</protein>
<feature type="transmembrane region" description="Helical" evidence="6">
    <location>
        <begin position="246"/>
        <end position="266"/>
    </location>
</feature>
<evidence type="ECO:0000256" key="2">
    <source>
        <dbReference type="ARBA" id="ARBA00022692"/>
    </source>
</evidence>
<feature type="transmembrane region" description="Helical" evidence="6">
    <location>
        <begin position="80"/>
        <end position="99"/>
    </location>
</feature>
<reference evidence="7" key="2">
    <citation type="submission" date="2014-07" db="EMBL/GenBank/DDBJ databases">
        <authorList>
            <person name="Hull J."/>
        </authorList>
    </citation>
    <scope>NUCLEOTIDE SEQUENCE</scope>
</reference>
<organism evidence="7">
    <name type="scientific">Lygus hesperus</name>
    <name type="common">Western plant bug</name>
    <dbReference type="NCBI Taxonomy" id="30085"/>
    <lineage>
        <taxon>Eukaryota</taxon>
        <taxon>Metazoa</taxon>
        <taxon>Ecdysozoa</taxon>
        <taxon>Arthropoda</taxon>
        <taxon>Hexapoda</taxon>
        <taxon>Insecta</taxon>
        <taxon>Pterygota</taxon>
        <taxon>Neoptera</taxon>
        <taxon>Paraneoptera</taxon>
        <taxon>Hemiptera</taxon>
        <taxon>Heteroptera</taxon>
        <taxon>Panheteroptera</taxon>
        <taxon>Cimicomorpha</taxon>
        <taxon>Miridae</taxon>
        <taxon>Mirini</taxon>
        <taxon>Lygus</taxon>
    </lineage>
</organism>
<reference evidence="7" key="1">
    <citation type="journal article" date="2014" name="PLoS ONE">
        <title>Transcriptome-Based Identification of ABC Transporters in the Western Tarnished Plant Bug Lygus hesperus.</title>
        <authorList>
            <person name="Hull J.J."/>
            <person name="Chaney K."/>
            <person name="Geib S.M."/>
            <person name="Fabrick J.A."/>
            <person name="Brent C.S."/>
            <person name="Walsh D."/>
            <person name="Lavine L.C."/>
        </authorList>
    </citation>
    <scope>NUCLEOTIDE SEQUENCE</scope>
</reference>
<keyword evidence="2 6" id="KW-0812">Transmembrane</keyword>
<sequence>MSELTCQCRRYFIVIYVFLLIVVLPALIIVSIKEEINKNEKTVLLGGVFVVIALPISIWEIIQHMIYYSRPSLQKYIIRILWMVPIYALNGWLGLVYPEKGIYVDSGRECYEAYVIYNFLMYLLNYLNEEMDLEINLALKPQVKHSFPLCWIPNWKMGRELVYKCKHGILQYTLLRTMTTVISFICALKGVYGEGEFKPTVAFPYIIAINNVSQFMAMYCLVLFYRANKEELRSMKPIGKFLCIKAVVFFSFFQGVLIKLAAYYGFLNFLDESPTPSEESINALSNKIQNFLICIEMFLAAIAHHYCFSHDPYVNDLVEKRTLCDAFIAMWDVSDIQADLKDHIGAIGSSLSNINRKLRSQSSQDGETSALISPSSSDAPMYNSVDT</sequence>
<dbReference type="GO" id="GO:0016020">
    <property type="term" value="C:membrane"/>
    <property type="evidence" value="ECO:0007669"/>
    <property type="project" value="UniProtKB-SubCell"/>
</dbReference>
<feature type="transmembrane region" description="Helical" evidence="6">
    <location>
        <begin position="12"/>
        <end position="32"/>
    </location>
</feature>
<evidence type="ECO:0000313" key="7">
    <source>
        <dbReference type="EMBL" id="JAF99663.1"/>
    </source>
</evidence>
<dbReference type="EMBL" id="GDHC01002143">
    <property type="protein sequence ID" value="JAQ16486.1"/>
    <property type="molecule type" value="Transcribed_RNA"/>
</dbReference>
<dbReference type="PANTHER" id="PTHR23423">
    <property type="entry name" value="ORGANIC SOLUTE TRANSPORTER-RELATED"/>
    <property type="match status" value="1"/>
</dbReference>
<evidence type="ECO:0000313" key="8">
    <source>
        <dbReference type="EMBL" id="JAQ16486.1"/>
    </source>
</evidence>
<evidence type="ECO:0000256" key="4">
    <source>
        <dbReference type="ARBA" id="ARBA00023136"/>
    </source>
</evidence>
<comment type="subcellular location">
    <subcellularLocation>
        <location evidence="1">Membrane</location>
        <topology evidence="1">Multi-pass membrane protein</topology>
    </subcellularLocation>
</comment>
<keyword evidence="3 6" id="KW-1133">Transmembrane helix</keyword>
<name>A0A0A9VVG3_LYGHE</name>
<dbReference type="InterPro" id="IPR005178">
    <property type="entry name" value="Ostalpha/TMEM184C"/>
</dbReference>
<evidence type="ECO:0000256" key="3">
    <source>
        <dbReference type="ARBA" id="ARBA00022989"/>
    </source>
</evidence>
<keyword evidence="4 6" id="KW-0472">Membrane</keyword>